<keyword evidence="2" id="KW-1185">Reference proteome</keyword>
<dbReference type="RefSeq" id="WP_090840193.1">
    <property type="nucleotide sequence ID" value="NZ_FORM01000006.1"/>
</dbReference>
<protein>
    <submittedName>
        <fullName evidence="1">Uncharacterized protein</fullName>
    </submittedName>
</protein>
<gene>
    <name evidence="1" type="ORF">SAMN05443431_10624</name>
</gene>
<evidence type="ECO:0000313" key="2">
    <source>
        <dbReference type="Proteomes" id="UP000199559"/>
    </source>
</evidence>
<dbReference type="Proteomes" id="UP000199559">
    <property type="component" value="Unassembled WGS sequence"/>
</dbReference>
<dbReference type="AlphaFoldDB" id="A0A1I3Q9C1"/>
<dbReference type="STRING" id="1144750.SAMN05443431_10624"/>
<accession>A0A1I3Q9C1</accession>
<evidence type="ECO:0000313" key="1">
    <source>
        <dbReference type="EMBL" id="SFJ29951.1"/>
    </source>
</evidence>
<organism evidence="1 2">
    <name type="scientific">Olleya namhaensis</name>
    <dbReference type="NCBI Taxonomy" id="1144750"/>
    <lineage>
        <taxon>Bacteria</taxon>
        <taxon>Pseudomonadati</taxon>
        <taxon>Bacteroidota</taxon>
        <taxon>Flavobacteriia</taxon>
        <taxon>Flavobacteriales</taxon>
        <taxon>Flavobacteriaceae</taxon>
    </lineage>
</organism>
<proteinExistence type="predicted"/>
<sequence length="166" mass="18315">MKNLGTLILGILLGALLMYFYLNTSNTGEALTATIKPNGIITPTEAKLLDYTFDLRHKLVSDSIVKRPDNRSCWWSINDITNYLQYSRHKADSLGYAMNGLRVYLGAYPETKGLVGYTTMFMVPTGVKTQINKDAKFGPSKSNDLTQIGPLNMGSAGNPPNSNYPQ</sequence>
<name>A0A1I3Q9C1_9FLAO</name>
<reference evidence="2" key="1">
    <citation type="submission" date="2016-10" db="EMBL/GenBank/DDBJ databases">
        <authorList>
            <person name="Varghese N."/>
            <person name="Submissions S."/>
        </authorList>
    </citation>
    <scope>NUCLEOTIDE SEQUENCE [LARGE SCALE GENOMIC DNA]</scope>
    <source>
        <strain evidence="2">DSM 28881</strain>
    </source>
</reference>
<dbReference type="EMBL" id="FORM01000006">
    <property type="protein sequence ID" value="SFJ29951.1"/>
    <property type="molecule type" value="Genomic_DNA"/>
</dbReference>